<feature type="transmembrane region" description="Helical" evidence="11">
    <location>
        <begin position="441"/>
        <end position="467"/>
    </location>
</feature>
<dbReference type="FunFam" id="1.20.1250.20:FF:000284">
    <property type="entry name" value="Siderophore iron transporter mirB"/>
    <property type="match status" value="1"/>
</dbReference>
<evidence type="ECO:0000256" key="7">
    <source>
        <dbReference type="ARBA" id="ARBA00023004"/>
    </source>
</evidence>
<dbReference type="InterPro" id="IPR020846">
    <property type="entry name" value="MFS_dom"/>
</dbReference>
<evidence type="ECO:0000256" key="6">
    <source>
        <dbReference type="ARBA" id="ARBA00022989"/>
    </source>
</evidence>
<dbReference type="GO" id="GO:0006826">
    <property type="term" value="P:iron ion transport"/>
    <property type="evidence" value="ECO:0007669"/>
    <property type="project" value="UniProtKB-KW"/>
</dbReference>
<feature type="transmembrane region" description="Helical" evidence="11">
    <location>
        <begin position="138"/>
        <end position="160"/>
    </location>
</feature>
<feature type="transmembrane region" description="Helical" evidence="11">
    <location>
        <begin position="388"/>
        <end position="409"/>
    </location>
</feature>
<keyword evidence="3" id="KW-0813">Transport</keyword>
<feature type="transmembrane region" description="Helical" evidence="11">
    <location>
        <begin position="479"/>
        <end position="502"/>
    </location>
</feature>
<feature type="transmembrane region" description="Helical" evidence="11">
    <location>
        <begin position="195"/>
        <end position="212"/>
    </location>
</feature>
<dbReference type="GO" id="GO:0010106">
    <property type="term" value="P:cellular response to iron ion starvation"/>
    <property type="evidence" value="ECO:0007669"/>
    <property type="project" value="UniProtKB-ARBA"/>
</dbReference>
<protein>
    <submittedName>
        <fullName evidence="13">MFS general substrate transporter</fullName>
    </submittedName>
</protein>
<dbReference type="SUPFAM" id="SSF103473">
    <property type="entry name" value="MFS general substrate transporter"/>
    <property type="match status" value="2"/>
</dbReference>
<evidence type="ECO:0000256" key="11">
    <source>
        <dbReference type="SAM" id="Phobius"/>
    </source>
</evidence>
<dbReference type="Pfam" id="PF07690">
    <property type="entry name" value="MFS_1"/>
    <property type="match status" value="1"/>
</dbReference>
<proteinExistence type="inferred from homology"/>
<dbReference type="PANTHER" id="PTHR23501:SF50">
    <property type="entry name" value="MFS SIDEROCHROME IRON TRANSPORTER MIRB (AFU_ORTHOLOGUE AFUA_3G03640)-RELATED"/>
    <property type="match status" value="1"/>
</dbReference>
<keyword evidence="5 11" id="KW-0812">Transmembrane</keyword>
<evidence type="ECO:0000256" key="1">
    <source>
        <dbReference type="ARBA" id="ARBA00004141"/>
    </source>
</evidence>
<keyword evidence="7" id="KW-0408">Iron</keyword>
<keyword evidence="6 11" id="KW-1133">Transmembrane helix</keyword>
<feature type="transmembrane region" description="Helical" evidence="11">
    <location>
        <begin position="307"/>
        <end position="329"/>
    </location>
</feature>
<feature type="transmembrane region" description="Helical" evidence="11">
    <location>
        <begin position="166"/>
        <end position="183"/>
    </location>
</feature>
<dbReference type="OrthoDB" id="4078873at2759"/>
<evidence type="ECO:0000256" key="9">
    <source>
        <dbReference type="ARBA" id="ARBA00023136"/>
    </source>
</evidence>
<dbReference type="PROSITE" id="PS50850">
    <property type="entry name" value="MFS"/>
    <property type="match status" value="1"/>
</dbReference>
<feature type="transmembrane region" description="Helical" evidence="11">
    <location>
        <begin position="107"/>
        <end position="126"/>
    </location>
</feature>
<accession>A0A6A5WWC9</accession>
<comment type="similarity">
    <text evidence="2">Belongs to the major facilitator superfamily.</text>
</comment>
<evidence type="ECO:0000256" key="3">
    <source>
        <dbReference type="ARBA" id="ARBA00022448"/>
    </source>
</evidence>
<feature type="domain" description="Major facilitator superfamily (MFS) profile" evidence="12">
    <location>
        <begin position="73"/>
        <end position="577"/>
    </location>
</feature>
<keyword evidence="8" id="KW-0406">Ion transport</keyword>
<feature type="transmembrane region" description="Helical" evidence="11">
    <location>
        <begin position="416"/>
        <end position="435"/>
    </location>
</feature>
<dbReference type="EMBL" id="ML977561">
    <property type="protein sequence ID" value="KAF2006050.1"/>
    <property type="molecule type" value="Genomic_DNA"/>
</dbReference>
<feature type="transmembrane region" description="Helical" evidence="11">
    <location>
        <begin position="556"/>
        <end position="574"/>
    </location>
</feature>
<dbReference type="InterPro" id="IPR011701">
    <property type="entry name" value="MFS"/>
</dbReference>
<evidence type="ECO:0000259" key="12">
    <source>
        <dbReference type="PROSITE" id="PS50850"/>
    </source>
</evidence>
<dbReference type="PANTHER" id="PTHR23501">
    <property type="entry name" value="MAJOR FACILITATOR SUPERFAMILY"/>
    <property type="match status" value="1"/>
</dbReference>
<keyword evidence="9 11" id="KW-0472">Membrane</keyword>
<reference evidence="13" key="1">
    <citation type="journal article" date="2020" name="Stud. Mycol.">
        <title>101 Dothideomycetes genomes: a test case for predicting lifestyles and emergence of pathogens.</title>
        <authorList>
            <person name="Haridas S."/>
            <person name="Albert R."/>
            <person name="Binder M."/>
            <person name="Bloem J."/>
            <person name="Labutti K."/>
            <person name="Salamov A."/>
            <person name="Andreopoulos B."/>
            <person name="Baker S."/>
            <person name="Barry K."/>
            <person name="Bills G."/>
            <person name="Bluhm B."/>
            <person name="Cannon C."/>
            <person name="Castanera R."/>
            <person name="Culley D."/>
            <person name="Daum C."/>
            <person name="Ezra D."/>
            <person name="Gonzalez J."/>
            <person name="Henrissat B."/>
            <person name="Kuo A."/>
            <person name="Liang C."/>
            <person name="Lipzen A."/>
            <person name="Lutzoni F."/>
            <person name="Magnuson J."/>
            <person name="Mondo S."/>
            <person name="Nolan M."/>
            <person name="Ohm R."/>
            <person name="Pangilinan J."/>
            <person name="Park H.-J."/>
            <person name="Ramirez L."/>
            <person name="Alfaro M."/>
            <person name="Sun H."/>
            <person name="Tritt A."/>
            <person name="Yoshinaga Y."/>
            <person name="Zwiers L.-H."/>
            <person name="Turgeon B."/>
            <person name="Goodwin S."/>
            <person name="Spatafora J."/>
            <person name="Crous P."/>
            <person name="Grigoriev I."/>
        </authorList>
    </citation>
    <scope>NUCLEOTIDE SEQUENCE</scope>
    <source>
        <strain evidence="13">CBS 123094</strain>
    </source>
</reference>
<evidence type="ECO:0000256" key="10">
    <source>
        <dbReference type="SAM" id="MobiDB-lite"/>
    </source>
</evidence>
<dbReference type="AlphaFoldDB" id="A0A6A5WWC9"/>
<dbReference type="GO" id="GO:0005886">
    <property type="term" value="C:plasma membrane"/>
    <property type="evidence" value="ECO:0007669"/>
    <property type="project" value="TreeGrafter"/>
</dbReference>
<dbReference type="InterPro" id="IPR036259">
    <property type="entry name" value="MFS_trans_sf"/>
</dbReference>
<comment type="subcellular location">
    <subcellularLocation>
        <location evidence="1">Membrane</location>
        <topology evidence="1">Multi-pass membrane protein</topology>
    </subcellularLocation>
</comment>
<evidence type="ECO:0000256" key="2">
    <source>
        <dbReference type="ARBA" id="ARBA00008335"/>
    </source>
</evidence>
<evidence type="ECO:0000256" key="4">
    <source>
        <dbReference type="ARBA" id="ARBA00022496"/>
    </source>
</evidence>
<feature type="transmembrane region" description="Helical" evidence="11">
    <location>
        <begin position="224"/>
        <end position="246"/>
    </location>
</feature>
<gene>
    <name evidence="13" type="ORF">P154DRAFT_482802</name>
</gene>
<dbReference type="Gene3D" id="1.20.1250.20">
    <property type="entry name" value="MFS general substrate transporter like domains"/>
    <property type="match status" value="2"/>
</dbReference>
<dbReference type="FunFam" id="1.20.1250.20:FF:000302">
    <property type="entry name" value="MFS siderochrome iron transporter MirB"/>
    <property type="match status" value="1"/>
</dbReference>
<feature type="transmembrane region" description="Helical" evidence="11">
    <location>
        <begin position="284"/>
        <end position="301"/>
    </location>
</feature>
<feature type="region of interest" description="Disordered" evidence="10">
    <location>
        <begin position="1"/>
        <end position="20"/>
    </location>
</feature>
<organism evidence="13 14">
    <name type="scientific">Amniculicola lignicola CBS 123094</name>
    <dbReference type="NCBI Taxonomy" id="1392246"/>
    <lineage>
        <taxon>Eukaryota</taxon>
        <taxon>Fungi</taxon>
        <taxon>Dikarya</taxon>
        <taxon>Ascomycota</taxon>
        <taxon>Pezizomycotina</taxon>
        <taxon>Dothideomycetes</taxon>
        <taxon>Pleosporomycetidae</taxon>
        <taxon>Pleosporales</taxon>
        <taxon>Amniculicolaceae</taxon>
        <taxon>Amniculicola</taxon>
    </lineage>
</organism>
<keyword evidence="14" id="KW-1185">Reference proteome</keyword>
<evidence type="ECO:0000256" key="5">
    <source>
        <dbReference type="ARBA" id="ARBA00022692"/>
    </source>
</evidence>
<evidence type="ECO:0000313" key="13">
    <source>
        <dbReference type="EMBL" id="KAF2006050.1"/>
    </source>
</evidence>
<name>A0A6A5WWC9_9PLEO</name>
<feature type="transmembrane region" description="Helical" evidence="11">
    <location>
        <begin position="350"/>
        <end position="368"/>
    </location>
</feature>
<dbReference type="Proteomes" id="UP000799779">
    <property type="component" value="Unassembled WGS sequence"/>
</dbReference>
<feature type="transmembrane region" description="Helical" evidence="11">
    <location>
        <begin position="70"/>
        <end position="87"/>
    </location>
</feature>
<keyword evidence="4" id="KW-0410">Iron transport</keyword>
<sequence>MSANMDSIAPGNGQHDTQIGHEPHKVVSTFDVDEEDAVRKVEEATTPSADAQQGVRHVEAVTLTWSKSSLILAFICFWFLYLTNAFQSSITSNLTPYVTSGFEEHSLLTVIYIVSNSMAAAVYIPTAKLLDLWGRAEGFFIMVCMATLGLILMAVTQNLATFCAAQVFYTIGFGGMIYCVDVITADASSLKHRGLAFAFTSSPYMISAFAGPKAAEKFYENINWRWGFGCFAIILPFVATPLFVILKINLRKAKREGVLYQEPSNRSILQSVVFYLREFDAPGAFLLAAGLVIFLLPFTLADSAPNGWSTGYIIAMLVLGFVLLIAFGLHERFTAKKPFLPYNLLTSRTVMGGCLLSFTYQISYYAWASYFTSFLQVVSNLTIAEAGYVSATFDVLSGVLLLGIGFIISKTGYFRWLLFVAVPFYLLGQGLMIHFRQPGTSVGYLVMCQIFIAIGGAIIILCEQIAVMAAADHQHVASVLALLNIFGWLGGAVGNTISGAIWTNSFPQALERFLPEEELVNLEDIYGSLDVQLSYERGSPARLAIEQAYGFAQKRMLIAGTAIMGLTLVWIFMIKNINVAKLRQTKGLVF</sequence>
<evidence type="ECO:0000313" key="14">
    <source>
        <dbReference type="Proteomes" id="UP000799779"/>
    </source>
</evidence>
<dbReference type="GO" id="GO:0022857">
    <property type="term" value="F:transmembrane transporter activity"/>
    <property type="evidence" value="ECO:0007669"/>
    <property type="project" value="InterPro"/>
</dbReference>
<evidence type="ECO:0000256" key="8">
    <source>
        <dbReference type="ARBA" id="ARBA00023065"/>
    </source>
</evidence>